<evidence type="ECO:0000313" key="2">
    <source>
        <dbReference type="Proteomes" id="UP000276215"/>
    </source>
</evidence>
<dbReference type="EMBL" id="ML120352">
    <property type="protein sequence ID" value="RPB05805.1"/>
    <property type="molecule type" value="Genomic_DNA"/>
</dbReference>
<protein>
    <submittedName>
        <fullName evidence="1">Uncharacterized protein</fullName>
    </submittedName>
</protein>
<sequence>MPYLRRQQQKQEKKKKKCTPGFHCRRTHGHFRCRNERCVAARTSGDHVNHPLSLEFWEFIKYHGFFRKYYSVFRSDPPIIT</sequence>
<keyword evidence="2" id="KW-1185">Reference proteome</keyword>
<name>A0A3N4KIX9_9PEZI</name>
<gene>
    <name evidence="1" type="ORF">L873DRAFT_546067</name>
</gene>
<reference evidence="1 2" key="1">
    <citation type="journal article" date="2018" name="Nat. Ecol. Evol.">
        <title>Pezizomycetes genomes reveal the molecular basis of ectomycorrhizal truffle lifestyle.</title>
        <authorList>
            <person name="Murat C."/>
            <person name="Payen T."/>
            <person name="Noel B."/>
            <person name="Kuo A."/>
            <person name="Morin E."/>
            <person name="Chen J."/>
            <person name="Kohler A."/>
            <person name="Krizsan K."/>
            <person name="Balestrini R."/>
            <person name="Da Silva C."/>
            <person name="Montanini B."/>
            <person name="Hainaut M."/>
            <person name="Levati E."/>
            <person name="Barry K.W."/>
            <person name="Belfiori B."/>
            <person name="Cichocki N."/>
            <person name="Clum A."/>
            <person name="Dockter R.B."/>
            <person name="Fauchery L."/>
            <person name="Guy J."/>
            <person name="Iotti M."/>
            <person name="Le Tacon F."/>
            <person name="Lindquist E.A."/>
            <person name="Lipzen A."/>
            <person name="Malagnac F."/>
            <person name="Mello A."/>
            <person name="Molinier V."/>
            <person name="Miyauchi S."/>
            <person name="Poulain J."/>
            <person name="Riccioni C."/>
            <person name="Rubini A."/>
            <person name="Sitrit Y."/>
            <person name="Splivallo R."/>
            <person name="Traeger S."/>
            <person name="Wang M."/>
            <person name="Zifcakova L."/>
            <person name="Wipf D."/>
            <person name="Zambonelli A."/>
            <person name="Paolocci F."/>
            <person name="Nowrousian M."/>
            <person name="Ottonello S."/>
            <person name="Baldrian P."/>
            <person name="Spatafora J.W."/>
            <person name="Henrissat B."/>
            <person name="Nagy L.G."/>
            <person name="Aury J.M."/>
            <person name="Wincker P."/>
            <person name="Grigoriev I.V."/>
            <person name="Bonfante P."/>
            <person name="Martin F.M."/>
        </authorList>
    </citation>
    <scope>NUCLEOTIDE SEQUENCE [LARGE SCALE GENOMIC DNA]</scope>
    <source>
        <strain evidence="1 2">120613-1</strain>
    </source>
</reference>
<evidence type="ECO:0000313" key="1">
    <source>
        <dbReference type="EMBL" id="RPB05805.1"/>
    </source>
</evidence>
<accession>A0A3N4KIX9</accession>
<proteinExistence type="predicted"/>
<dbReference type="AlphaFoldDB" id="A0A3N4KIX9"/>
<dbReference type="Proteomes" id="UP000276215">
    <property type="component" value="Unassembled WGS sequence"/>
</dbReference>
<organism evidence="1 2">
    <name type="scientific">Choiromyces venosus 120613-1</name>
    <dbReference type="NCBI Taxonomy" id="1336337"/>
    <lineage>
        <taxon>Eukaryota</taxon>
        <taxon>Fungi</taxon>
        <taxon>Dikarya</taxon>
        <taxon>Ascomycota</taxon>
        <taxon>Pezizomycotina</taxon>
        <taxon>Pezizomycetes</taxon>
        <taxon>Pezizales</taxon>
        <taxon>Tuberaceae</taxon>
        <taxon>Choiromyces</taxon>
    </lineage>
</organism>